<dbReference type="AlphaFoldDB" id="A0A8H7BNF9"/>
<keyword evidence="2" id="KW-1185">Reference proteome</keyword>
<evidence type="ECO:0000313" key="2">
    <source>
        <dbReference type="Proteomes" id="UP000605846"/>
    </source>
</evidence>
<dbReference type="EMBL" id="JABAYA010000104">
    <property type="protein sequence ID" value="KAF7725114.1"/>
    <property type="molecule type" value="Genomic_DNA"/>
</dbReference>
<gene>
    <name evidence="1" type="ORF">EC973_000440</name>
</gene>
<dbReference type="Proteomes" id="UP000605846">
    <property type="component" value="Unassembled WGS sequence"/>
</dbReference>
<sequence length="167" mass="19171">MSHASLSSPWPHVLTQFAGAENGQLDEMDDIEEEYEEGIVEEEEQEEFDGMEPNDQFIFRRDGNLVVVERRQIVEDNDRHIPIPDERTQDSATIITHNNPNREWVGDHLIFQPAPSPLNRRRRYTSSTTSSASDLRRTACTLRELVCDILKDAKALGATDLSWFQDT</sequence>
<evidence type="ECO:0000313" key="1">
    <source>
        <dbReference type="EMBL" id="KAF7725114.1"/>
    </source>
</evidence>
<accession>A0A8H7BNF9</accession>
<organism evidence="1 2">
    <name type="scientific">Apophysomyces ossiformis</name>
    <dbReference type="NCBI Taxonomy" id="679940"/>
    <lineage>
        <taxon>Eukaryota</taxon>
        <taxon>Fungi</taxon>
        <taxon>Fungi incertae sedis</taxon>
        <taxon>Mucoromycota</taxon>
        <taxon>Mucoromycotina</taxon>
        <taxon>Mucoromycetes</taxon>
        <taxon>Mucorales</taxon>
        <taxon>Mucorineae</taxon>
        <taxon>Mucoraceae</taxon>
        <taxon>Apophysomyces</taxon>
    </lineage>
</organism>
<comment type="caution">
    <text evidence="1">The sequence shown here is derived from an EMBL/GenBank/DDBJ whole genome shotgun (WGS) entry which is preliminary data.</text>
</comment>
<proteinExistence type="predicted"/>
<protein>
    <submittedName>
        <fullName evidence="1">Uncharacterized protein</fullName>
    </submittedName>
</protein>
<reference evidence="1" key="1">
    <citation type="submission" date="2020-01" db="EMBL/GenBank/DDBJ databases">
        <title>Genome Sequencing of Three Apophysomyces-Like Fungal Strains Confirms a Novel Fungal Genus in the Mucoromycota with divergent Burkholderia-like Endosymbiotic Bacteria.</title>
        <authorList>
            <person name="Stajich J.E."/>
            <person name="Macias A.M."/>
            <person name="Carter-House D."/>
            <person name="Lovett B."/>
            <person name="Kasson L.R."/>
            <person name="Berry K."/>
            <person name="Grigoriev I."/>
            <person name="Chang Y."/>
            <person name="Spatafora J."/>
            <person name="Kasson M.T."/>
        </authorList>
    </citation>
    <scope>NUCLEOTIDE SEQUENCE</scope>
    <source>
        <strain evidence="1">NRRL A-21654</strain>
    </source>
</reference>
<name>A0A8H7BNF9_9FUNG</name>